<comment type="similarity">
    <text evidence="1">Belongs to the UPF0065 (bug) family.</text>
</comment>
<accession>A0A3P4BA72</accession>
<evidence type="ECO:0000256" key="1">
    <source>
        <dbReference type="ARBA" id="ARBA00006987"/>
    </source>
</evidence>
<feature type="signal peptide" evidence="2">
    <location>
        <begin position="1"/>
        <end position="21"/>
    </location>
</feature>
<dbReference type="SUPFAM" id="SSF53850">
    <property type="entry name" value="Periplasmic binding protein-like II"/>
    <property type="match status" value="1"/>
</dbReference>
<evidence type="ECO:0000313" key="3">
    <source>
        <dbReference type="EMBL" id="VCU72520.1"/>
    </source>
</evidence>
<keyword evidence="4" id="KW-1185">Reference proteome</keyword>
<dbReference type="Gene3D" id="3.40.190.150">
    <property type="entry name" value="Bordetella uptake gene, domain 1"/>
    <property type="match status" value="1"/>
</dbReference>
<sequence length="320" mass="33151">MKYLKHSMLLAALAMAGAVQAQSYPSKPIVLINPYAAGGPADLVARSLAKELGTELGQQVVIENKAGGGATIGAALVARAEADGYTLLFGTAAAHIVTPLIQATPYDGIKDFAFIALAANQPNLLVVNPSVKANSAKELIELARSAPGKLNYGSSGTGTSPHLGGELIKQQAKIDMAHIPYGGAAPAITDLVAGRLQVGVMNLSGELPFVKAGKLRALAYASTSRSPLLPDVPTFAEAGLGGAESASWYTVAAPKGTPAAVVNKLNEAINAVARKPEYRKLMEAQGTELATLTPEETTRFVMDDAKRTVDLIKAANLKLD</sequence>
<gene>
    <name evidence="3" type="ORF">PIGHUM_04621</name>
</gene>
<organism evidence="3 4">
    <name type="scientific">Pigmentiphaga humi</name>
    <dbReference type="NCBI Taxonomy" id="2478468"/>
    <lineage>
        <taxon>Bacteria</taxon>
        <taxon>Pseudomonadati</taxon>
        <taxon>Pseudomonadota</taxon>
        <taxon>Betaproteobacteria</taxon>
        <taxon>Burkholderiales</taxon>
        <taxon>Alcaligenaceae</taxon>
        <taxon>Pigmentiphaga</taxon>
    </lineage>
</organism>
<dbReference type="CDD" id="cd07012">
    <property type="entry name" value="PBP2_Bug_TTT"/>
    <property type="match status" value="1"/>
</dbReference>
<dbReference type="Pfam" id="PF03401">
    <property type="entry name" value="TctC"/>
    <property type="match status" value="1"/>
</dbReference>
<dbReference type="Gene3D" id="3.40.190.10">
    <property type="entry name" value="Periplasmic binding protein-like II"/>
    <property type="match status" value="1"/>
</dbReference>
<keyword evidence="2" id="KW-0732">Signal</keyword>
<proteinExistence type="inferred from homology"/>
<dbReference type="PIRSF" id="PIRSF017082">
    <property type="entry name" value="YflP"/>
    <property type="match status" value="1"/>
</dbReference>
<dbReference type="PANTHER" id="PTHR42928">
    <property type="entry name" value="TRICARBOXYLATE-BINDING PROTEIN"/>
    <property type="match status" value="1"/>
</dbReference>
<keyword evidence="3" id="KW-0675">Receptor</keyword>
<dbReference type="OrthoDB" id="8630046at2"/>
<feature type="chain" id="PRO_5018112967" evidence="2">
    <location>
        <begin position="22"/>
        <end position="320"/>
    </location>
</feature>
<dbReference type="AlphaFoldDB" id="A0A3P4BA72"/>
<evidence type="ECO:0000256" key="2">
    <source>
        <dbReference type="SAM" id="SignalP"/>
    </source>
</evidence>
<evidence type="ECO:0000313" key="4">
    <source>
        <dbReference type="Proteomes" id="UP000277294"/>
    </source>
</evidence>
<dbReference type="InterPro" id="IPR042100">
    <property type="entry name" value="Bug_dom1"/>
</dbReference>
<protein>
    <submittedName>
        <fullName evidence="3">Tripartite tricarboxylate transporter family receptor</fullName>
    </submittedName>
</protein>
<dbReference type="RefSeq" id="WP_124082073.1">
    <property type="nucleotide sequence ID" value="NZ_UWPJ01000040.1"/>
</dbReference>
<name>A0A3P4BA72_9BURK</name>
<dbReference type="PANTHER" id="PTHR42928:SF5">
    <property type="entry name" value="BLR1237 PROTEIN"/>
    <property type="match status" value="1"/>
</dbReference>
<reference evidence="3 4" key="1">
    <citation type="submission" date="2018-10" db="EMBL/GenBank/DDBJ databases">
        <authorList>
            <person name="Criscuolo A."/>
        </authorList>
    </citation>
    <scope>NUCLEOTIDE SEQUENCE [LARGE SCALE GENOMIC DNA]</scope>
    <source>
        <strain evidence="3">DnA1</strain>
    </source>
</reference>
<dbReference type="InterPro" id="IPR005064">
    <property type="entry name" value="BUG"/>
</dbReference>
<dbReference type="Proteomes" id="UP000277294">
    <property type="component" value="Unassembled WGS sequence"/>
</dbReference>
<dbReference type="EMBL" id="UWPJ01000040">
    <property type="protein sequence ID" value="VCU72520.1"/>
    <property type="molecule type" value="Genomic_DNA"/>
</dbReference>